<dbReference type="CDD" id="cd24157">
    <property type="entry name" value="NUDIX_GDPMK"/>
    <property type="match status" value="1"/>
</dbReference>
<dbReference type="Pfam" id="PF00293">
    <property type="entry name" value="NUDIX"/>
    <property type="match status" value="1"/>
</dbReference>
<keyword evidence="6 12" id="KW-0378">Hydrolase</keyword>
<evidence type="ECO:0000256" key="2">
    <source>
        <dbReference type="ARBA" id="ARBA00001946"/>
    </source>
</evidence>
<dbReference type="InterPro" id="IPR020084">
    <property type="entry name" value="NUDIX_hydrolase_CS"/>
</dbReference>
<comment type="subunit">
    <text evidence="4">Homodimer.</text>
</comment>
<feature type="domain" description="Nudix hydrolase" evidence="11">
    <location>
        <begin position="42"/>
        <end position="185"/>
    </location>
</feature>
<dbReference type="GO" id="GO:0019144">
    <property type="term" value="F:ADP-sugar diphosphatase activity"/>
    <property type="evidence" value="ECO:0007669"/>
    <property type="project" value="TreeGrafter"/>
</dbReference>
<feature type="binding site" evidence="9">
    <location>
        <position position="102"/>
    </location>
    <ligand>
        <name>Mg(2+)</name>
        <dbReference type="ChEBI" id="CHEBI:18420"/>
        <label>1</label>
    </ligand>
</feature>
<proteinExistence type="inferred from homology"/>
<evidence type="ECO:0000313" key="12">
    <source>
        <dbReference type="EMBL" id="MEN7549170.1"/>
    </source>
</evidence>
<evidence type="ECO:0000313" key="13">
    <source>
        <dbReference type="Proteomes" id="UP001403385"/>
    </source>
</evidence>
<feature type="binding site" evidence="9">
    <location>
        <position position="98"/>
    </location>
    <ligand>
        <name>Mg(2+)</name>
        <dbReference type="ChEBI" id="CHEBI:18420"/>
        <label>1</label>
    </ligand>
</feature>
<dbReference type="EMBL" id="JBDKWZ010000007">
    <property type="protein sequence ID" value="MEN7549170.1"/>
    <property type="molecule type" value="Genomic_DNA"/>
</dbReference>
<dbReference type="GO" id="GO:0006753">
    <property type="term" value="P:nucleoside phosphate metabolic process"/>
    <property type="evidence" value="ECO:0007669"/>
    <property type="project" value="TreeGrafter"/>
</dbReference>
<feature type="short sequence motif" description="Nudix box" evidence="10">
    <location>
        <begin position="83"/>
        <end position="105"/>
    </location>
</feature>
<keyword evidence="9" id="KW-0479">Metal-binding</keyword>
<dbReference type="PANTHER" id="PTHR11839:SF18">
    <property type="entry name" value="NUDIX HYDROLASE DOMAIN-CONTAINING PROTEIN"/>
    <property type="match status" value="1"/>
</dbReference>
<organism evidence="12 13">
    <name type="scientific">Rapidithrix thailandica</name>
    <dbReference type="NCBI Taxonomy" id="413964"/>
    <lineage>
        <taxon>Bacteria</taxon>
        <taxon>Pseudomonadati</taxon>
        <taxon>Bacteroidota</taxon>
        <taxon>Cytophagia</taxon>
        <taxon>Cytophagales</taxon>
        <taxon>Flammeovirgaceae</taxon>
        <taxon>Rapidithrix</taxon>
    </lineage>
</organism>
<dbReference type="GO" id="GO:0046872">
    <property type="term" value="F:metal ion binding"/>
    <property type="evidence" value="ECO:0007669"/>
    <property type="project" value="UniProtKB-KW"/>
</dbReference>
<dbReference type="SUPFAM" id="SSF55811">
    <property type="entry name" value="Nudix"/>
    <property type="match status" value="1"/>
</dbReference>
<dbReference type="InterPro" id="IPR004385">
    <property type="entry name" value="NDP_pyrophosphatase"/>
</dbReference>
<evidence type="ECO:0000256" key="6">
    <source>
        <dbReference type="ARBA" id="ARBA00022801"/>
    </source>
</evidence>
<dbReference type="PROSITE" id="PS00893">
    <property type="entry name" value="NUDIX_BOX"/>
    <property type="match status" value="1"/>
</dbReference>
<dbReference type="GO" id="GO:0019693">
    <property type="term" value="P:ribose phosphate metabolic process"/>
    <property type="evidence" value="ECO:0007669"/>
    <property type="project" value="TreeGrafter"/>
</dbReference>
<evidence type="ECO:0000256" key="3">
    <source>
        <dbReference type="ARBA" id="ARBA00007275"/>
    </source>
</evidence>
<dbReference type="AlphaFoldDB" id="A0AAW9SBL4"/>
<dbReference type="InterPro" id="IPR000086">
    <property type="entry name" value="NUDIX_hydrolase_dom"/>
</dbReference>
<keyword evidence="13" id="KW-1185">Reference proteome</keyword>
<evidence type="ECO:0000256" key="9">
    <source>
        <dbReference type="PIRSR" id="PIRSR604385-2"/>
    </source>
</evidence>
<evidence type="ECO:0000256" key="5">
    <source>
        <dbReference type="ARBA" id="ARBA00016377"/>
    </source>
</evidence>
<dbReference type="GO" id="GO:0005829">
    <property type="term" value="C:cytosol"/>
    <property type="evidence" value="ECO:0007669"/>
    <property type="project" value="TreeGrafter"/>
</dbReference>
<comment type="caution">
    <text evidence="12">The sequence shown here is derived from an EMBL/GenBank/DDBJ whole genome shotgun (WGS) entry which is preliminary data.</text>
</comment>
<gene>
    <name evidence="12" type="ORF">AAG747_14700</name>
</gene>
<comment type="similarity">
    <text evidence="3">Belongs to the Nudix hydrolase family. NudK subfamily.</text>
</comment>
<dbReference type="RefSeq" id="WP_346821939.1">
    <property type="nucleotide sequence ID" value="NZ_JBDKWZ010000007.1"/>
</dbReference>
<dbReference type="NCBIfam" id="TIGR00052">
    <property type="entry name" value="nudix-type nucleoside diphosphatase, YffH/AdpP family"/>
    <property type="match status" value="1"/>
</dbReference>
<evidence type="ECO:0000256" key="7">
    <source>
        <dbReference type="ARBA" id="ARBA00032162"/>
    </source>
</evidence>
<protein>
    <recommendedName>
        <fullName evidence="5">GDP-mannose pyrophosphatase</fullName>
    </recommendedName>
    <alternativeName>
        <fullName evidence="7">GDP-mannose hydrolase</fullName>
    </alternativeName>
    <alternativeName>
        <fullName evidence="8">GDPMK</fullName>
    </alternativeName>
</protein>
<evidence type="ECO:0000259" key="11">
    <source>
        <dbReference type="PROSITE" id="PS51462"/>
    </source>
</evidence>
<dbReference type="Gene3D" id="3.90.79.10">
    <property type="entry name" value="Nucleoside Triphosphate Pyrophosphohydrolase"/>
    <property type="match status" value="1"/>
</dbReference>
<dbReference type="Proteomes" id="UP001403385">
    <property type="component" value="Unassembled WGS sequence"/>
</dbReference>
<dbReference type="PANTHER" id="PTHR11839">
    <property type="entry name" value="UDP/ADP-SUGAR PYROPHOSPHATASE"/>
    <property type="match status" value="1"/>
</dbReference>
<accession>A0AAW9SBL4</accession>
<feature type="binding site" evidence="9">
    <location>
        <position position="82"/>
    </location>
    <ligand>
        <name>Mg(2+)</name>
        <dbReference type="ChEBI" id="CHEBI:18420"/>
        <label>1</label>
    </ligand>
</feature>
<evidence type="ECO:0000256" key="10">
    <source>
        <dbReference type="PIRSR" id="PIRSR604385-3"/>
    </source>
</evidence>
<evidence type="ECO:0000256" key="8">
    <source>
        <dbReference type="ARBA" id="ARBA00032272"/>
    </source>
</evidence>
<reference evidence="12 13" key="1">
    <citation type="submission" date="2024-04" db="EMBL/GenBank/DDBJ databases">
        <title>Novel genus in family Flammeovirgaceae.</title>
        <authorList>
            <person name="Nguyen T.H."/>
            <person name="Vuong T.Q."/>
            <person name="Le H."/>
            <person name="Kim S.-G."/>
        </authorList>
    </citation>
    <scope>NUCLEOTIDE SEQUENCE [LARGE SCALE GENOMIC DNA]</scope>
    <source>
        <strain evidence="12 13">JCM 23209</strain>
    </source>
</reference>
<name>A0AAW9SBL4_9BACT</name>
<comment type="catalytic activity">
    <reaction evidence="1">
        <text>GDP-alpha-D-mannose + H2O = alpha-D-mannose 1-phosphate + GMP + 2 H(+)</text>
        <dbReference type="Rhea" id="RHEA:27978"/>
        <dbReference type="ChEBI" id="CHEBI:15377"/>
        <dbReference type="ChEBI" id="CHEBI:15378"/>
        <dbReference type="ChEBI" id="CHEBI:57527"/>
        <dbReference type="ChEBI" id="CHEBI:58115"/>
        <dbReference type="ChEBI" id="CHEBI:58409"/>
    </reaction>
</comment>
<evidence type="ECO:0000256" key="1">
    <source>
        <dbReference type="ARBA" id="ARBA00000847"/>
    </source>
</evidence>
<sequence length="191" mass="22167">MKVTIKEENILFDDFLKIKEGKLQFERFDGSMSPEVRFLKGERGDSVTAIVWHKTRQKLLFTKQFRYPTFEKGPGWLVELVAGSMESGEDPQACILREVEEELGYKARQARLLHQFYSSPGGSSERMFLFYIEVTEEENTYNGGGLDTENEDIQLIEWSMEEVWQAYLQGEIQDAKTLIGILWLKMHTPTP</sequence>
<comment type="cofactor">
    <cofactor evidence="2 9">
        <name>Mg(2+)</name>
        <dbReference type="ChEBI" id="CHEBI:18420"/>
    </cofactor>
</comment>
<evidence type="ECO:0000256" key="4">
    <source>
        <dbReference type="ARBA" id="ARBA00011738"/>
    </source>
</evidence>
<dbReference type="InterPro" id="IPR015797">
    <property type="entry name" value="NUDIX_hydrolase-like_dom_sf"/>
</dbReference>
<keyword evidence="9" id="KW-0460">Magnesium</keyword>
<dbReference type="PROSITE" id="PS51462">
    <property type="entry name" value="NUDIX"/>
    <property type="match status" value="1"/>
</dbReference>
<feature type="binding site" evidence="9">
    <location>
        <position position="151"/>
    </location>
    <ligand>
        <name>Mg(2+)</name>
        <dbReference type="ChEBI" id="CHEBI:18420"/>
        <label>2</label>
    </ligand>
</feature>